<organism evidence="2 3">
    <name type="scientific">Sphingopyxis flava</name>
    <dbReference type="NCBI Taxonomy" id="1507287"/>
    <lineage>
        <taxon>Bacteria</taxon>
        <taxon>Pseudomonadati</taxon>
        <taxon>Pseudomonadota</taxon>
        <taxon>Alphaproteobacteria</taxon>
        <taxon>Sphingomonadales</taxon>
        <taxon>Sphingomonadaceae</taxon>
        <taxon>Sphingopyxis</taxon>
    </lineage>
</organism>
<keyword evidence="3" id="KW-1185">Reference proteome</keyword>
<protein>
    <submittedName>
        <fullName evidence="2">Uncharacterized conserved protein</fullName>
    </submittedName>
</protein>
<dbReference type="GO" id="GO:0009247">
    <property type="term" value="P:glycolipid biosynthetic process"/>
    <property type="evidence" value="ECO:0007669"/>
    <property type="project" value="TreeGrafter"/>
</dbReference>
<name>A0A1T5F3U7_9SPHN</name>
<sequence>MADTREFDIIVYGATGFTGRLVAEYLAAHYAGRGDAPKWAMAGRSAGKLAEVRELIGAPGNTPLVIADAGDPQSLDAMAARTRVILTTVGPYQLYGSALVAACVRQGTAYADLCGEPGWMREMIDTHQAAAQQSGARITFSCGFDSIPFDLGVLFLQAEAVKRHGIPAPRVKGRVRKMQGGASGGTIASLSETLRAVAKKPSLALLLQSSFALTPGFEGPHQPTGLIPEYDPAAGTWTAPFVMAPINTKNVHRTNFLLGHIWGKDLVYDEMVMTTIGDAGKAMAEAMAKANPFGDAKLKPGEGPSKEQREQGFYDILFIGEYPDGREVRASVQGDRDPGYGSTSKMLAETAMALLESKGEGGVWTPGALLGELLIGRLTREAGLTFQIED</sequence>
<dbReference type="PANTHER" id="PTHR12286:SF5">
    <property type="entry name" value="SACCHAROPINE DEHYDROGENASE-LIKE OXIDOREDUCTASE"/>
    <property type="match status" value="1"/>
</dbReference>
<dbReference type="Gene3D" id="3.40.50.720">
    <property type="entry name" value="NAD(P)-binding Rossmann-like Domain"/>
    <property type="match status" value="1"/>
</dbReference>
<proteinExistence type="predicted"/>
<dbReference type="Proteomes" id="UP000190044">
    <property type="component" value="Unassembled WGS sequence"/>
</dbReference>
<dbReference type="RefSeq" id="WP_079639787.1">
    <property type="nucleotide sequence ID" value="NZ_FUYP01000028.1"/>
</dbReference>
<dbReference type="Pfam" id="PF03435">
    <property type="entry name" value="Sacchrp_dh_NADP"/>
    <property type="match status" value="1"/>
</dbReference>
<dbReference type="SUPFAM" id="SSF51735">
    <property type="entry name" value="NAD(P)-binding Rossmann-fold domains"/>
    <property type="match status" value="1"/>
</dbReference>
<evidence type="ECO:0000313" key="2">
    <source>
        <dbReference type="EMBL" id="SKB90862.1"/>
    </source>
</evidence>
<dbReference type="EMBL" id="FUYP01000028">
    <property type="protein sequence ID" value="SKB90862.1"/>
    <property type="molecule type" value="Genomic_DNA"/>
</dbReference>
<evidence type="ECO:0000259" key="1">
    <source>
        <dbReference type="Pfam" id="PF03435"/>
    </source>
</evidence>
<accession>A0A1T5F3U7</accession>
<evidence type="ECO:0000313" key="3">
    <source>
        <dbReference type="Proteomes" id="UP000190044"/>
    </source>
</evidence>
<dbReference type="InterPro" id="IPR051276">
    <property type="entry name" value="Saccharopine_DH-like_oxidrdct"/>
</dbReference>
<gene>
    <name evidence="2" type="ORF">SAMN06295937_102826</name>
</gene>
<dbReference type="GO" id="GO:0005886">
    <property type="term" value="C:plasma membrane"/>
    <property type="evidence" value="ECO:0007669"/>
    <property type="project" value="TreeGrafter"/>
</dbReference>
<dbReference type="InterPro" id="IPR005097">
    <property type="entry name" value="Sacchrp_dh_NADP-bd"/>
</dbReference>
<reference evidence="3" key="1">
    <citation type="submission" date="2017-02" db="EMBL/GenBank/DDBJ databases">
        <authorList>
            <person name="Varghese N."/>
            <person name="Submissions S."/>
        </authorList>
    </citation>
    <scope>NUCLEOTIDE SEQUENCE [LARGE SCALE GENOMIC DNA]</scope>
    <source>
        <strain evidence="3">R11H</strain>
    </source>
</reference>
<dbReference type="InterPro" id="IPR036291">
    <property type="entry name" value="NAD(P)-bd_dom_sf"/>
</dbReference>
<dbReference type="AlphaFoldDB" id="A0A1T5F3U7"/>
<feature type="domain" description="Saccharopine dehydrogenase NADP binding" evidence="1">
    <location>
        <begin position="9"/>
        <end position="136"/>
    </location>
</feature>
<dbReference type="OrthoDB" id="4420885at2"/>
<dbReference type="PANTHER" id="PTHR12286">
    <property type="entry name" value="SACCHAROPINE DEHYDROGENASE-LIKE OXIDOREDUCTASE"/>
    <property type="match status" value="1"/>
</dbReference>